<keyword evidence="1" id="KW-0812">Transmembrane</keyword>
<name>A0A317C1C3_9GAMM</name>
<evidence type="ECO:0000313" key="2">
    <source>
        <dbReference type="EMBL" id="PWQ92169.1"/>
    </source>
</evidence>
<comment type="caution">
    <text evidence="2">The sequence shown here is derived from an EMBL/GenBank/DDBJ whole genome shotgun (WGS) entry which is preliminary data.</text>
</comment>
<proteinExistence type="predicted"/>
<keyword evidence="1" id="KW-1133">Transmembrane helix</keyword>
<keyword evidence="1" id="KW-0472">Membrane</keyword>
<protein>
    <recommendedName>
        <fullName evidence="4">Copper resistance protein D domain-containing protein</fullName>
    </recommendedName>
</protein>
<evidence type="ECO:0000256" key="1">
    <source>
        <dbReference type="SAM" id="Phobius"/>
    </source>
</evidence>
<feature type="transmembrane region" description="Helical" evidence="1">
    <location>
        <begin position="6"/>
        <end position="31"/>
    </location>
</feature>
<feature type="transmembrane region" description="Helical" evidence="1">
    <location>
        <begin position="133"/>
        <end position="154"/>
    </location>
</feature>
<evidence type="ECO:0000313" key="3">
    <source>
        <dbReference type="Proteomes" id="UP000245539"/>
    </source>
</evidence>
<evidence type="ECO:0008006" key="4">
    <source>
        <dbReference type="Google" id="ProtNLM"/>
    </source>
</evidence>
<accession>A0A317C1C3</accession>
<keyword evidence="3" id="KW-1185">Reference proteome</keyword>
<reference evidence="2 3" key="1">
    <citation type="submission" date="2018-05" db="EMBL/GenBank/DDBJ databases">
        <title>Leucothrix arctica sp. nov., isolated from Arctic seawater.</title>
        <authorList>
            <person name="Choi A."/>
            <person name="Baek K."/>
        </authorList>
    </citation>
    <scope>NUCLEOTIDE SEQUENCE [LARGE SCALE GENOMIC DNA]</scope>
    <source>
        <strain evidence="2 3">JCM 18388</strain>
    </source>
</reference>
<organism evidence="2 3">
    <name type="scientific">Leucothrix pacifica</name>
    <dbReference type="NCBI Taxonomy" id="1247513"/>
    <lineage>
        <taxon>Bacteria</taxon>
        <taxon>Pseudomonadati</taxon>
        <taxon>Pseudomonadota</taxon>
        <taxon>Gammaproteobacteria</taxon>
        <taxon>Thiotrichales</taxon>
        <taxon>Thiotrichaceae</taxon>
        <taxon>Leucothrix</taxon>
    </lineage>
</organism>
<dbReference type="AlphaFoldDB" id="A0A317C1C3"/>
<sequence>MTVQDLIPYLAALHGIAATLWIGGMFFAYVAMRPAAVAELEPPLRLKLFQGAFRRFFMWVWLFIAVLLLTGYSGLFARFGGFSADYLAWMHNIGLLMCVIFVFLFFALYLPFSKAVDAGDLPKAAGLIGKIRWTVLVNLLLGVVITFVGIAGPYL</sequence>
<dbReference type="Proteomes" id="UP000245539">
    <property type="component" value="Unassembled WGS sequence"/>
</dbReference>
<dbReference type="EMBL" id="QGKM01000112">
    <property type="protein sequence ID" value="PWQ92169.1"/>
    <property type="molecule type" value="Genomic_DNA"/>
</dbReference>
<gene>
    <name evidence="2" type="ORF">DKW60_22520</name>
</gene>
<feature type="transmembrane region" description="Helical" evidence="1">
    <location>
        <begin position="93"/>
        <end position="112"/>
    </location>
</feature>
<feature type="transmembrane region" description="Helical" evidence="1">
    <location>
        <begin position="52"/>
        <end position="73"/>
    </location>
</feature>